<feature type="domain" description="Prokaryotic-type class I peptide chain release factors" evidence="2">
    <location>
        <begin position="37"/>
        <end position="164"/>
    </location>
</feature>
<name>A0A4T0FJ01_9BASI</name>
<evidence type="ECO:0000256" key="1">
    <source>
        <dbReference type="SAM" id="MobiDB-lite"/>
    </source>
</evidence>
<dbReference type="GO" id="GO:0005762">
    <property type="term" value="C:mitochondrial large ribosomal subunit"/>
    <property type="evidence" value="ECO:0007669"/>
    <property type="project" value="TreeGrafter"/>
</dbReference>
<sequence>MTLSWLARRWYSSGSRNLPLDVQTQAIAKSWISRLSELKIPSESVQVTYARSSGSGGQHVNKTSSKAVVRMSAVQKWLPEYVQQALRRDSHYVKSSDSIIVADSSTRSASQNARAAQQRIADIIRSVSMHGVVHDTHAHTARRVGEHKRNEKKNTEKHKRMHKEKKALRRNDKE</sequence>
<dbReference type="SUPFAM" id="SSF110916">
    <property type="entry name" value="Peptidyl-tRNA hydrolase domain-like"/>
    <property type="match status" value="1"/>
</dbReference>
<evidence type="ECO:0000313" key="3">
    <source>
        <dbReference type="EMBL" id="TIA87545.1"/>
    </source>
</evidence>
<keyword evidence="4" id="KW-1185">Reference proteome</keyword>
<dbReference type="GO" id="GO:0016150">
    <property type="term" value="F:translation release factor activity, codon nonspecific"/>
    <property type="evidence" value="ECO:0007669"/>
    <property type="project" value="TreeGrafter"/>
</dbReference>
<reference evidence="3 4" key="1">
    <citation type="submission" date="2019-03" db="EMBL/GenBank/DDBJ databases">
        <title>Sequencing 23 genomes of Wallemia ichthyophaga.</title>
        <authorList>
            <person name="Gostincar C."/>
        </authorList>
    </citation>
    <scope>NUCLEOTIDE SEQUENCE [LARGE SCALE GENOMIC DNA]</scope>
    <source>
        <strain evidence="3 4">EXF-5753</strain>
    </source>
</reference>
<dbReference type="Proteomes" id="UP000310189">
    <property type="component" value="Unassembled WGS sequence"/>
</dbReference>
<dbReference type="Gene3D" id="3.30.160.20">
    <property type="match status" value="1"/>
</dbReference>
<dbReference type="GO" id="GO:0070126">
    <property type="term" value="P:mitochondrial translational termination"/>
    <property type="evidence" value="ECO:0007669"/>
    <property type="project" value="TreeGrafter"/>
</dbReference>
<dbReference type="PANTHER" id="PTHR11075">
    <property type="entry name" value="PEPTIDE CHAIN RELEASE FACTOR"/>
    <property type="match status" value="1"/>
</dbReference>
<feature type="compositionally biased region" description="Basic residues" evidence="1">
    <location>
        <begin position="155"/>
        <end position="168"/>
    </location>
</feature>
<dbReference type="PANTHER" id="PTHR11075:SF54">
    <property type="entry name" value="LARGE RIBOSOMAL SUBUNIT PROTEIN ML62"/>
    <property type="match status" value="1"/>
</dbReference>
<evidence type="ECO:0000313" key="4">
    <source>
        <dbReference type="Proteomes" id="UP000310189"/>
    </source>
</evidence>
<organism evidence="3 4">
    <name type="scientific">Wallemia hederae</name>
    <dbReference type="NCBI Taxonomy" id="1540922"/>
    <lineage>
        <taxon>Eukaryota</taxon>
        <taxon>Fungi</taxon>
        <taxon>Dikarya</taxon>
        <taxon>Basidiomycota</taxon>
        <taxon>Wallemiomycotina</taxon>
        <taxon>Wallemiomycetes</taxon>
        <taxon>Wallemiales</taxon>
        <taxon>Wallemiaceae</taxon>
        <taxon>Wallemia</taxon>
    </lineage>
</organism>
<dbReference type="Pfam" id="PF00472">
    <property type="entry name" value="RF-1"/>
    <property type="match status" value="1"/>
</dbReference>
<gene>
    <name evidence="3" type="ORF">E3P99_03120</name>
</gene>
<evidence type="ECO:0000259" key="2">
    <source>
        <dbReference type="Pfam" id="PF00472"/>
    </source>
</evidence>
<dbReference type="OrthoDB" id="270639at2759"/>
<proteinExistence type="predicted"/>
<accession>A0A4T0FJ01</accession>
<dbReference type="InterPro" id="IPR052104">
    <property type="entry name" value="Mito_Release_Factor_mL62"/>
</dbReference>
<comment type="caution">
    <text evidence="3">The sequence shown here is derived from an EMBL/GenBank/DDBJ whole genome shotgun (WGS) entry which is preliminary data.</text>
</comment>
<protein>
    <recommendedName>
        <fullName evidence="2">Prokaryotic-type class I peptide chain release factors domain-containing protein</fullName>
    </recommendedName>
</protein>
<dbReference type="EMBL" id="SPNW01000053">
    <property type="protein sequence ID" value="TIA87545.1"/>
    <property type="molecule type" value="Genomic_DNA"/>
</dbReference>
<feature type="region of interest" description="Disordered" evidence="1">
    <location>
        <begin position="136"/>
        <end position="174"/>
    </location>
</feature>
<feature type="compositionally biased region" description="Basic and acidic residues" evidence="1">
    <location>
        <begin position="136"/>
        <end position="154"/>
    </location>
</feature>
<dbReference type="GO" id="GO:0004045">
    <property type="term" value="F:peptidyl-tRNA hydrolase activity"/>
    <property type="evidence" value="ECO:0007669"/>
    <property type="project" value="TreeGrafter"/>
</dbReference>
<dbReference type="InterPro" id="IPR000352">
    <property type="entry name" value="Pep_chain_release_fac_I"/>
</dbReference>
<dbReference type="AlphaFoldDB" id="A0A4T0FJ01"/>